<protein>
    <submittedName>
        <fullName evidence="6">Glycosyltransferase family 61 protein</fullName>
    </submittedName>
</protein>
<dbReference type="RefSeq" id="WP_254744445.1">
    <property type="nucleotide sequence ID" value="NZ_JANCLU010000017.1"/>
</dbReference>
<feature type="domain" description="Glycosyltransferase 61 catalytic" evidence="5">
    <location>
        <begin position="246"/>
        <end position="340"/>
    </location>
</feature>
<evidence type="ECO:0000256" key="4">
    <source>
        <dbReference type="SAM" id="SignalP"/>
    </source>
</evidence>
<keyword evidence="1" id="KW-0328">Glycosyltransferase</keyword>
<dbReference type="Proteomes" id="UP001205890">
    <property type="component" value="Unassembled WGS sequence"/>
</dbReference>
<organism evidence="6 7">
    <name type="scientific">Alsobacter ponti</name>
    <dbReference type="NCBI Taxonomy" id="2962936"/>
    <lineage>
        <taxon>Bacteria</taxon>
        <taxon>Pseudomonadati</taxon>
        <taxon>Pseudomonadota</taxon>
        <taxon>Alphaproteobacteria</taxon>
        <taxon>Hyphomicrobiales</taxon>
        <taxon>Alsobacteraceae</taxon>
        <taxon>Alsobacter</taxon>
    </lineage>
</organism>
<keyword evidence="4" id="KW-0732">Signal</keyword>
<dbReference type="EMBL" id="JANCLU010000017">
    <property type="protein sequence ID" value="MCP8940106.1"/>
    <property type="molecule type" value="Genomic_DNA"/>
</dbReference>
<dbReference type="InterPro" id="IPR007657">
    <property type="entry name" value="Glycosyltransferase_61"/>
</dbReference>
<feature type="signal peptide" evidence="4">
    <location>
        <begin position="1"/>
        <end position="26"/>
    </location>
</feature>
<accession>A0ABT1LGA6</accession>
<dbReference type="Pfam" id="PF04577">
    <property type="entry name" value="Glyco_transf_61"/>
    <property type="match status" value="1"/>
</dbReference>
<proteinExistence type="predicted"/>
<name>A0ABT1LGA6_9HYPH</name>
<feature type="chain" id="PRO_5047529405" evidence="4">
    <location>
        <begin position="27"/>
        <end position="398"/>
    </location>
</feature>
<evidence type="ECO:0000256" key="3">
    <source>
        <dbReference type="ARBA" id="ARBA00023180"/>
    </source>
</evidence>
<dbReference type="InterPro" id="IPR049625">
    <property type="entry name" value="Glyco_transf_61_cat"/>
</dbReference>
<evidence type="ECO:0000259" key="5">
    <source>
        <dbReference type="Pfam" id="PF04577"/>
    </source>
</evidence>
<reference evidence="6 7" key="1">
    <citation type="submission" date="2022-07" db="EMBL/GenBank/DDBJ databases">
        <authorList>
            <person name="Li W.-J."/>
            <person name="Deng Q.-Q."/>
        </authorList>
    </citation>
    <scope>NUCLEOTIDE SEQUENCE [LARGE SCALE GENOMIC DNA]</scope>
    <source>
        <strain evidence="6 7">SYSU M60028</strain>
    </source>
</reference>
<dbReference type="PANTHER" id="PTHR20961">
    <property type="entry name" value="GLYCOSYLTRANSFERASE"/>
    <property type="match status" value="1"/>
</dbReference>
<comment type="caution">
    <text evidence="6">The sequence shown here is derived from an EMBL/GenBank/DDBJ whole genome shotgun (WGS) entry which is preliminary data.</text>
</comment>
<keyword evidence="3" id="KW-0325">Glycoprotein</keyword>
<sequence>MARKKSKLRSMMSARRLRWSATRALAACAPSLGRSLAFPTRGVRAVDCASTVMEDVREDLRLAATPAETADILVPAMAFDSGDVGGNPAGHAVQSRQAALVEGCDILGHTMTPVLAATGDLVNFDGVTPNWNYAKAALLRARPAPPGRYALLPDVSNYYHFLGNDVLPLVNWLERRPGDAPLTIVTRREINPMARHVIDALARAYPVLRVMEIGALERLTGVTLEWVFALATNYEWMPVTRGDADRLAAILAAHDAAGGLAPAAPGERLYLDRGNAKLRRMTDAEAVDRVLERHGFARFVARYDNHAEQVAAFAGARIVVATHGAGLANLLFCRPGATVVEIFPSNFVKSTYFWLSRRLGLNYRYVIGGPGDYDQHFAAGADALDRVLAEVTVAGSDR</sequence>
<evidence type="ECO:0000256" key="2">
    <source>
        <dbReference type="ARBA" id="ARBA00022679"/>
    </source>
</evidence>
<gene>
    <name evidence="6" type="ORF">NK718_16385</name>
</gene>
<keyword evidence="2" id="KW-0808">Transferase</keyword>
<evidence type="ECO:0000256" key="1">
    <source>
        <dbReference type="ARBA" id="ARBA00022676"/>
    </source>
</evidence>
<evidence type="ECO:0000313" key="7">
    <source>
        <dbReference type="Proteomes" id="UP001205890"/>
    </source>
</evidence>
<keyword evidence="7" id="KW-1185">Reference proteome</keyword>
<evidence type="ECO:0000313" key="6">
    <source>
        <dbReference type="EMBL" id="MCP8940106.1"/>
    </source>
</evidence>